<sequence>MFLRRKPAFLRESIVVPTKVLPAVYLNRSPGIDYKPVNIQKGTWIGVHRNRGAHQFVVVQELRHIDITDFSFLAQSTHTNITQPLGLYYCQDGVYITYEYVELDLLDILPLSSETEVASVMSQILSGIVYLINRSIDFRVQSIHVSLYGVVKLVLDWNHKPATDPSLVQITNRLMSAYLDEIMSTMRGKPWSNDAVGFLSILKSGYLPHASHPFLAQSKGRIALKNPVNFAVRSNLGKRISKDTNNSGRSRTL</sequence>
<dbReference type="Proteomes" id="UP001303473">
    <property type="component" value="Unassembled WGS sequence"/>
</dbReference>
<dbReference type="EMBL" id="MU854090">
    <property type="protein sequence ID" value="KAK3933700.1"/>
    <property type="molecule type" value="Genomic_DNA"/>
</dbReference>
<protein>
    <recommendedName>
        <fullName evidence="3">Protein kinase domain-containing protein</fullName>
    </recommendedName>
</protein>
<dbReference type="Gene3D" id="1.10.510.10">
    <property type="entry name" value="Transferase(Phosphotransferase) domain 1"/>
    <property type="match status" value="1"/>
</dbReference>
<reference evidence="2" key="1">
    <citation type="journal article" date="2023" name="Mol. Phylogenet. Evol.">
        <title>Genome-scale phylogeny and comparative genomics of the fungal order Sordariales.</title>
        <authorList>
            <person name="Hensen N."/>
            <person name="Bonometti L."/>
            <person name="Westerberg I."/>
            <person name="Brannstrom I.O."/>
            <person name="Guillou S."/>
            <person name="Cros-Aarteil S."/>
            <person name="Calhoun S."/>
            <person name="Haridas S."/>
            <person name="Kuo A."/>
            <person name="Mondo S."/>
            <person name="Pangilinan J."/>
            <person name="Riley R."/>
            <person name="LaButti K."/>
            <person name="Andreopoulos B."/>
            <person name="Lipzen A."/>
            <person name="Chen C."/>
            <person name="Yan M."/>
            <person name="Daum C."/>
            <person name="Ng V."/>
            <person name="Clum A."/>
            <person name="Steindorff A."/>
            <person name="Ohm R.A."/>
            <person name="Martin F."/>
            <person name="Silar P."/>
            <person name="Natvig D.O."/>
            <person name="Lalanne C."/>
            <person name="Gautier V."/>
            <person name="Ament-Velasquez S.L."/>
            <person name="Kruys A."/>
            <person name="Hutchinson M.I."/>
            <person name="Powell A.J."/>
            <person name="Barry K."/>
            <person name="Miller A.N."/>
            <person name="Grigoriev I.V."/>
            <person name="Debuchy R."/>
            <person name="Gladieux P."/>
            <person name="Hiltunen Thoren M."/>
            <person name="Johannesson H."/>
        </authorList>
    </citation>
    <scope>NUCLEOTIDE SEQUENCE [LARGE SCALE GENOMIC DNA]</scope>
    <source>
        <strain evidence="2">CBS 340.73</strain>
    </source>
</reference>
<evidence type="ECO:0000313" key="1">
    <source>
        <dbReference type="EMBL" id="KAK3933700.1"/>
    </source>
</evidence>
<comment type="caution">
    <text evidence="1">The sequence shown here is derived from an EMBL/GenBank/DDBJ whole genome shotgun (WGS) entry which is preliminary data.</text>
</comment>
<evidence type="ECO:0008006" key="3">
    <source>
        <dbReference type="Google" id="ProtNLM"/>
    </source>
</evidence>
<organism evidence="1 2">
    <name type="scientific">Diplogelasinospora grovesii</name>
    <dbReference type="NCBI Taxonomy" id="303347"/>
    <lineage>
        <taxon>Eukaryota</taxon>
        <taxon>Fungi</taxon>
        <taxon>Dikarya</taxon>
        <taxon>Ascomycota</taxon>
        <taxon>Pezizomycotina</taxon>
        <taxon>Sordariomycetes</taxon>
        <taxon>Sordariomycetidae</taxon>
        <taxon>Sordariales</taxon>
        <taxon>Diplogelasinosporaceae</taxon>
        <taxon>Diplogelasinospora</taxon>
    </lineage>
</organism>
<evidence type="ECO:0000313" key="2">
    <source>
        <dbReference type="Proteomes" id="UP001303473"/>
    </source>
</evidence>
<gene>
    <name evidence="1" type="ORF">QBC46DRAFT_275266</name>
</gene>
<accession>A0AAN6MUJ4</accession>
<dbReference type="AlphaFoldDB" id="A0AAN6MUJ4"/>
<dbReference type="SUPFAM" id="SSF56112">
    <property type="entry name" value="Protein kinase-like (PK-like)"/>
    <property type="match status" value="1"/>
</dbReference>
<keyword evidence="2" id="KW-1185">Reference proteome</keyword>
<dbReference type="InterPro" id="IPR011009">
    <property type="entry name" value="Kinase-like_dom_sf"/>
</dbReference>
<proteinExistence type="predicted"/>
<name>A0AAN6MUJ4_9PEZI</name>